<sequence length="73" mass="8350">MFILFSRVSISTLTLTIILSSMKARDINGSERVVKDVRAILQSPSESDIVKCGFFEIAYSIFRPRSYLEIYII</sequence>
<accession>U9SKE1</accession>
<organism evidence="1">
    <name type="scientific">Rhizophagus irregularis (strain DAOM 181602 / DAOM 197198 / MUCL 43194)</name>
    <name type="common">Arbuscular mycorrhizal fungus</name>
    <name type="synonym">Glomus intraradices</name>
    <dbReference type="NCBI Taxonomy" id="747089"/>
    <lineage>
        <taxon>Eukaryota</taxon>
        <taxon>Fungi</taxon>
        <taxon>Fungi incertae sedis</taxon>
        <taxon>Mucoromycota</taxon>
        <taxon>Glomeromycotina</taxon>
        <taxon>Glomeromycetes</taxon>
        <taxon>Glomerales</taxon>
        <taxon>Glomeraceae</taxon>
        <taxon>Rhizophagus</taxon>
    </lineage>
</organism>
<gene>
    <name evidence="1" type="ORF">GLOINDRAFT_12658</name>
</gene>
<evidence type="ECO:0000313" key="1">
    <source>
        <dbReference type="EMBL" id="ERZ96413.1"/>
    </source>
</evidence>
<dbReference type="HOGENOM" id="CLU_2706144_0_0_1"/>
<reference evidence="1" key="1">
    <citation type="submission" date="2013-07" db="EMBL/GenBank/DDBJ databases">
        <title>The genome of an arbuscular mycorrhizal fungus provides insights into the evolution of the oldest plant symbiosis.</title>
        <authorList>
            <consortium name="DOE Joint Genome Institute"/>
            <person name="Tisserant E."/>
            <person name="Malbreil M."/>
            <person name="Kuo A."/>
            <person name="Kohler A."/>
            <person name="Symeonidi A."/>
            <person name="Balestrini R."/>
            <person name="Charron P."/>
            <person name="Duensing N."/>
            <person name="Frei-dit-Frey N."/>
            <person name="Gianinazzi-Pearson V."/>
            <person name="Gilbert B."/>
            <person name="Handa Y."/>
            <person name="Hijri M."/>
            <person name="Kaul R."/>
            <person name="Kawaguchi M."/>
            <person name="Krajinski F."/>
            <person name="Lammers P."/>
            <person name="Lapierre D."/>
            <person name="Masclaux F.G."/>
            <person name="Murat C."/>
            <person name="Morin E."/>
            <person name="Ndikumana S."/>
            <person name="Pagni M."/>
            <person name="Petitpierre D."/>
            <person name="Requena N."/>
            <person name="Rosikiewicz P."/>
            <person name="Riley R."/>
            <person name="Saito K."/>
            <person name="San Clemente H."/>
            <person name="Shapiro H."/>
            <person name="van Tuinen D."/>
            <person name="Becard G."/>
            <person name="Bonfante P."/>
            <person name="Paszkowski U."/>
            <person name="Shachar-Hill Y."/>
            <person name="Young J.P."/>
            <person name="Sanders I.R."/>
            <person name="Henrissat B."/>
            <person name="Rensing S.A."/>
            <person name="Grigoriev I.V."/>
            <person name="Corradi N."/>
            <person name="Roux C."/>
            <person name="Martin F."/>
        </authorList>
    </citation>
    <scope>NUCLEOTIDE SEQUENCE</scope>
    <source>
        <strain evidence="1">DAOM 197198</strain>
    </source>
</reference>
<name>U9SKE1_RHIID</name>
<proteinExistence type="predicted"/>
<protein>
    <submittedName>
        <fullName evidence="1">Uncharacterized protein</fullName>
    </submittedName>
</protein>
<dbReference type="EMBL" id="KI300483">
    <property type="protein sequence ID" value="ERZ96413.1"/>
    <property type="molecule type" value="Genomic_DNA"/>
</dbReference>
<dbReference type="AlphaFoldDB" id="U9SKE1"/>